<name>A0A804I9H5_MUSAM</name>
<protein>
    <submittedName>
        <fullName evidence="2">(wild Malaysian banana) hypothetical protein</fullName>
    </submittedName>
</protein>
<accession>A0A804I9H5</accession>
<feature type="region of interest" description="Disordered" evidence="1">
    <location>
        <begin position="1"/>
        <end position="20"/>
    </location>
</feature>
<gene>
    <name evidence="2" type="ORF">GSMUA_210330.1</name>
</gene>
<dbReference type="EMBL" id="HG996468">
    <property type="protein sequence ID" value="CAG1849447.1"/>
    <property type="molecule type" value="Genomic_DNA"/>
</dbReference>
<sequence length="77" mass="9113">MEKMKQSNGGGRQQGIEQRHCVPIHSQVRKIKQEDEKMEDHLRPKMFERRPAVFQELRRQRSRSPLGMVSREISVGE</sequence>
<dbReference type="InParanoid" id="A0A804I9H5"/>
<dbReference type="Gramene" id="Ma03_t07420.1">
    <property type="protein sequence ID" value="Ma03_p07420.1"/>
    <property type="gene ID" value="Ma03_g07420"/>
</dbReference>
<dbReference type="PANTHER" id="PTHR34780:SF5">
    <property type="entry name" value="OS02G0733900 PROTEIN"/>
    <property type="match status" value="1"/>
</dbReference>
<dbReference type="AlphaFoldDB" id="A0A804I9H5"/>
<dbReference type="PANTHER" id="PTHR34780">
    <property type="entry name" value="OS08G0427800 PROTEIN"/>
    <property type="match status" value="1"/>
</dbReference>
<evidence type="ECO:0000313" key="3">
    <source>
        <dbReference type="EnsemblPlants" id="Ma03_p07420.1"/>
    </source>
</evidence>
<keyword evidence="4" id="KW-1185">Reference proteome</keyword>
<reference evidence="2" key="1">
    <citation type="submission" date="2021-03" db="EMBL/GenBank/DDBJ databases">
        <authorList>
            <consortium name="Genoscope - CEA"/>
            <person name="William W."/>
        </authorList>
    </citation>
    <scope>NUCLEOTIDE SEQUENCE</scope>
    <source>
        <strain evidence="2">Doubled-haploid Pahang</strain>
    </source>
</reference>
<proteinExistence type="predicted"/>
<dbReference type="OMA" id="MFERRPA"/>
<evidence type="ECO:0000256" key="1">
    <source>
        <dbReference type="SAM" id="MobiDB-lite"/>
    </source>
</evidence>
<evidence type="ECO:0000313" key="2">
    <source>
        <dbReference type="EMBL" id="CAG1849447.1"/>
    </source>
</evidence>
<dbReference type="Proteomes" id="UP000012960">
    <property type="component" value="Unplaced"/>
</dbReference>
<evidence type="ECO:0000313" key="4">
    <source>
        <dbReference type="Proteomes" id="UP000012960"/>
    </source>
</evidence>
<feature type="region of interest" description="Disordered" evidence="1">
    <location>
        <begin position="58"/>
        <end position="77"/>
    </location>
</feature>
<dbReference type="EnsemblPlants" id="Ma03_t07420.1">
    <property type="protein sequence ID" value="Ma03_p07420.1"/>
    <property type="gene ID" value="Ma03_g07420"/>
</dbReference>
<reference evidence="3" key="2">
    <citation type="submission" date="2021-05" db="UniProtKB">
        <authorList>
            <consortium name="EnsemblPlants"/>
        </authorList>
    </citation>
    <scope>IDENTIFICATION</scope>
    <source>
        <strain evidence="3">subsp. malaccensis</strain>
    </source>
</reference>
<organism evidence="3 4">
    <name type="scientific">Musa acuminata subsp. malaccensis</name>
    <name type="common">Wild banana</name>
    <name type="synonym">Musa malaccensis</name>
    <dbReference type="NCBI Taxonomy" id="214687"/>
    <lineage>
        <taxon>Eukaryota</taxon>
        <taxon>Viridiplantae</taxon>
        <taxon>Streptophyta</taxon>
        <taxon>Embryophyta</taxon>
        <taxon>Tracheophyta</taxon>
        <taxon>Spermatophyta</taxon>
        <taxon>Magnoliopsida</taxon>
        <taxon>Liliopsida</taxon>
        <taxon>Zingiberales</taxon>
        <taxon>Musaceae</taxon>
        <taxon>Musa</taxon>
    </lineage>
</organism>